<accession>A0ABV2RTE0</accession>
<evidence type="ECO:0000256" key="1">
    <source>
        <dbReference type="SAM" id="MobiDB-lite"/>
    </source>
</evidence>
<evidence type="ECO:0008006" key="4">
    <source>
        <dbReference type="Google" id="ProtNLM"/>
    </source>
</evidence>
<comment type="caution">
    <text evidence="2">The sequence shown here is derived from an EMBL/GenBank/DDBJ whole genome shotgun (WGS) entry which is preliminary data.</text>
</comment>
<name>A0ABV2RTE0_BRAJP</name>
<dbReference type="EMBL" id="JBEPTQ010000002">
    <property type="protein sequence ID" value="MET4719514.1"/>
    <property type="molecule type" value="Genomic_DNA"/>
</dbReference>
<dbReference type="RefSeq" id="WP_157789179.1">
    <property type="nucleotide sequence ID" value="NZ_CP066351.1"/>
</dbReference>
<protein>
    <recommendedName>
        <fullName evidence="4">Transposase</fullName>
    </recommendedName>
</protein>
<organism evidence="2 3">
    <name type="scientific">Bradyrhizobium japonicum</name>
    <dbReference type="NCBI Taxonomy" id="375"/>
    <lineage>
        <taxon>Bacteria</taxon>
        <taxon>Pseudomonadati</taxon>
        <taxon>Pseudomonadota</taxon>
        <taxon>Alphaproteobacteria</taxon>
        <taxon>Hyphomicrobiales</taxon>
        <taxon>Nitrobacteraceae</taxon>
        <taxon>Bradyrhizobium</taxon>
    </lineage>
</organism>
<evidence type="ECO:0000313" key="2">
    <source>
        <dbReference type="EMBL" id="MET4719514.1"/>
    </source>
</evidence>
<reference evidence="2 3" key="1">
    <citation type="submission" date="2024-06" db="EMBL/GenBank/DDBJ databases">
        <title>Genomic Encyclopedia of Type Strains, Phase V (KMG-V): Genome sequencing to study the core and pangenomes of soil and plant-associated prokaryotes.</title>
        <authorList>
            <person name="Whitman W."/>
        </authorList>
    </citation>
    <scope>NUCLEOTIDE SEQUENCE [LARGE SCALE GENOMIC DNA]</scope>
    <source>
        <strain evidence="2 3">USDA 160</strain>
    </source>
</reference>
<keyword evidence="3" id="KW-1185">Reference proteome</keyword>
<evidence type="ECO:0000313" key="3">
    <source>
        <dbReference type="Proteomes" id="UP001549291"/>
    </source>
</evidence>
<feature type="region of interest" description="Disordered" evidence="1">
    <location>
        <begin position="41"/>
        <end position="60"/>
    </location>
</feature>
<proteinExistence type="predicted"/>
<dbReference type="Proteomes" id="UP001549291">
    <property type="component" value="Unassembled WGS sequence"/>
</dbReference>
<gene>
    <name evidence="2" type="ORF">ABIF63_003620</name>
</gene>
<sequence>MRVAASLAISDNAFSRWKCRDFRWSDSGAAKVRTWTDPLKEHPGISFQRPEARKHDVGLPNSTTQRRAWHTWLTGSRRGILALVVRGVRFWDNMASVSAPG</sequence>